<dbReference type="PANTHER" id="PTHR30514">
    <property type="entry name" value="GLUCOKINASE"/>
    <property type="match status" value="1"/>
</dbReference>
<protein>
    <submittedName>
        <fullName evidence="2">MurR/RpiR family transcriptional regulator</fullName>
    </submittedName>
</protein>
<dbReference type="Proteomes" id="UP001500359">
    <property type="component" value="Unassembled WGS sequence"/>
</dbReference>
<evidence type="ECO:0000313" key="2">
    <source>
        <dbReference type="EMBL" id="GAA0852196.1"/>
    </source>
</evidence>
<dbReference type="InterPro" id="IPR009057">
    <property type="entry name" value="Homeodomain-like_sf"/>
</dbReference>
<dbReference type="PANTHER" id="PTHR30514:SF18">
    <property type="entry name" value="RPIR-FAMILY TRANSCRIPTIONAL REGULATOR"/>
    <property type="match status" value="1"/>
</dbReference>
<dbReference type="Pfam" id="PF01380">
    <property type="entry name" value="SIS"/>
    <property type="match status" value="1"/>
</dbReference>
<dbReference type="Gene3D" id="1.10.10.10">
    <property type="entry name" value="Winged helix-like DNA-binding domain superfamily/Winged helix DNA-binding domain"/>
    <property type="match status" value="1"/>
</dbReference>
<accession>A0ABN1LBZ9</accession>
<dbReference type="InterPro" id="IPR000281">
    <property type="entry name" value="HTH_RpiR"/>
</dbReference>
<evidence type="ECO:0000259" key="1">
    <source>
        <dbReference type="PROSITE" id="PS51071"/>
    </source>
</evidence>
<dbReference type="InterPro" id="IPR036388">
    <property type="entry name" value="WH-like_DNA-bd_sf"/>
</dbReference>
<dbReference type="EMBL" id="BAAAFD010000001">
    <property type="protein sequence ID" value="GAA0852196.1"/>
    <property type="molecule type" value="Genomic_DNA"/>
</dbReference>
<dbReference type="PROSITE" id="PS51071">
    <property type="entry name" value="HTH_RPIR"/>
    <property type="match status" value="1"/>
</dbReference>
<evidence type="ECO:0000313" key="3">
    <source>
        <dbReference type="Proteomes" id="UP001500359"/>
    </source>
</evidence>
<dbReference type="InterPro" id="IPR047640">
    <property type="entry name" value="RpiR-like"/>
</dbReference>
<proteinExistence type="predicted"/>
<feature type="domain" description="HTH rpiR-type" evidence="1">
    <location>
        <begin position="13"/>
        <end position="89"/>
    </location>
</feature>
<dbReference type="InterPro" id="IPR001347">
    <property type="entry name" value="SIS_dom"/>
</dbReference>
<dbReference type="Pfam" id="PF01418">
    <property type="entry name" value="HTH_6"/>
    <property type="match status" value="1"/>
</dbReference>
<name>A0ABN1LBZ9_9ALTE</name>
<dbReference type="Gene3D" id="3.40.50.10490">
    <property type="entry name" value="Glucose-6-phosphate isomerase like protein, domain 1"/>
    <property type="match status" value="1"/>
</dbReference>
<reference evidence="2 3" key="1">
    <citation type="journal article" date="2019" name="Int. J. Syst. Evol. Microbiol.">
        <title>The Global Catalogue of Microorganisms (GCM) 10K type strain sequencing project: providing services to taxonomists for standard genome sequencing and annotation.</title>
        <authorList>
            <consortium name="The Broad Institute Genomics Platform"/>
            <consortium name="The Broad Institute Genome Sequencing Center for Infectious Disease"/>
            <person name="Wu L."/>
            <person name="Ma J."/>
        </authorList>
    </citation>
    <scope>NUCLEOTIDE SEQUENCE [LARGE SCALE GENOMIC DNA]</scope>
    <source>
        <strain evidence="2 3">JCM 15896</strain>
    </source>
</reference>
<dbReference type="SUPFAM" id="SSF53697">
    <property type="entry name" value="SIS domain"/>
    <property type="match status" value="1"/>
</dbReference>
<organism evidence="2 3">
    <name type="scientific">Aliiglaciecola litoralis</name>
    <dbReference type="NCBI Taxonomy" id="582857"/>
    <lineage>
        <taxon>Bacteria</taxon>
        <taxon>Pseudomonadati</taxon>
        <taxon>Pseudomonadota</taxon>
        <taxon>Gammaproteobacteria</taxon>
        <taxon>Alteromonadales</taxon>
        <taxon>Alteromonadaceae</taxon>
        <taxon>Aliiglaciecola</taxon>
    </lineage>
</organism>
<comment type="caution">
    <text evidence="2">The sequence shown here is derived from an EMBL/GenBank/DDBJ whole genome shotgun (WGS) entry which is preliminary data.</text>
</comment>
<sequence length="279" mass="31898">MHNKKLKLLVPKPKFVTLITQCYQQLSPNGRKIANYLQQNPMDILNLSVSEIAEITHTSKATVSRFFRQLGYANHSDVKEEIRSTRHLGHPVSMVHDNNDYVNQELDRIRQTWDNVKTQDINELVHAISMASRITLIGFRNSYPVALHFRQQLLQIRGKVRLLPLPGQSLGEEIEDIADDELVILIAFKRRPRIVKQLIEKLPTRQLVLMADPSAQIYQHQVQQLFICQLGQELPLDSFSAPMSVVSVICNQILASGKFSGNNRIAAINKIYTELDELE</sequence>
<keyword evidence="3" id="KW-1185">Reference proteome</keyword>
<gene>
    <name evidence="2" type="ORF">GCM10009114_01500</name>
</gene>
<dbReference type="InterPro" id="IPR046348">
    <property type="entry name" value="SIS_dom_sf"/>
</dbReference>
<dbReference type="SUPFAM" id="SSF46689">
    <property type="entry name" value="Homeodomain-like"/>
    <property type="match status" value="1"/>
</dbReference>